<dbReference type="HOGENOM" id="CLU_120980_2_0_9"/>
<dbReference type="EMBL" id="CP002400">
    <property type="protein sequence ID" value="ADU27785.1"/>
    <property type="molecule type" value="Genomic_DNA"/>
</dbReference>
<accession>E6U4H8</accession>
<dbReference type="STRING" id="663278.Ethha_2272"/>
<dbReference type="Proteomes" id="UP000001551">
    <property type="component" value="Chromosome"/>
</dbReference>
<organism evidence="2 3">
    <name type="scientific">Ethanoligenens harbinense (strain DSM 18485 / JCM 12961 / CGMCC 1.5033 / YUAN-3)</name>
    <dbReference type="NCBI Taxonomy" id="663278"/>
    <lineage>
        <taxon>Bacteria</taxon>
        <taxon>Bacillati</taxon>
        <taxon>Bacillota</taxon>
        <taxon>Clostridia</taxon>
        <taxon>Eubacteriales</taxon>
        <taxon>Oscillospiraceae</taxon>
        <taxon>Ethanoligenens</taxon>
    </lineage>
</organism>
<dbReference type="InterPro" id="IPR025671">
    <property type="entry name" value="HXXEE"/>
</dbReference>
<evidence type="ECO:0000313" key="3">
    <source>
        <dbReference type="Proteomes" id="UP000001551"/>
    </source>
</evidence>
<protein>
    <submittedName>
        <fullName evidence="2">CF-9 family membrane protein</fullName>
    </submittedName>
</protein>
<feature type="transmembrane region" description="Helical" evidence="1">
    <location>
        <begin position="57"/>
        <end position="79"/>
    </location>
</feature>
<keyword evidence="1" id="KW-1133">Transmembrane helix</keyword>
<feature type="transmembrane region" description="Helical" evidence="1">
    <location>
        <begin position="85"/>
        <end position="103"/>
    </location>
</feature>
<reference evidence="2 3" key="1">
    <citation type="submission" date="2010-12" db="EMBL/GenBank/DDBJ databases">
        <title>Complete sequence of Ethanoligenens harbinense YUAN-3.</title>
        <authorList>
            <person name="Lucas S."/>
            <person name="Copeland A."/>
            <person name="Lapidus A."/>
            <person name="Cheng J.-F."/>
            <person name="Bruce D."/>
            <person name="Goodwin L."/>
            <person name="Pitluck S."/>
            <person name="Chertkov O."/>
            <person name="Misra M."/>
            <person name="Detter J.C."/>
            <person name="Han C."/>
            <person name="Tapia R."/>
            <person name="Land M."/>
            <person name="Hauser L."/>
            <person name="Jeffries C."/>
            <person name="Kyrpides N."/>
            <person name="Ivanova N."/>
            <person name="Mikhailova N."/>
            <person name="Wang A."/>
            <person name="Mouttaki H."/>
            <person name="He Z."/>
            <person name="Zhou J."/>
            <person name="Hemme C.L."/>
            <person name="Woyke T."/>
        </authorList>
    </citation>
    <scope>NUCLEOTIDE SEQUENCE [LARGE SCALE GENOMIC DNA]</scope>
    <source>
        <strain evidence="3">DSM 18485 / JCM 12961 / CGMCC 1.5033 / YUAN-3</strain>
    </source>
</reference>
<feature type="transmembrane region" description="Helical" evidence="1">
    <location>
        <begin position="6"/>
        <end position="30"/>
    </location>
</feature>
<dbReference type="Pfam" id="PF13787">
    <property type="entry name" value="HXXEE"/>
    <property type="match status" value="1"/>
</dbReference>
<keyword evidence="1" id="KW-0812">Transmembrane</keyword>
<feature type="transmembrane region" description="Helical" evidence="1">
    <location>
        <begin position="141"/>
        <end position="162"/>
    </location>
</feature>
<dbReference type="KEGG" id="eha:Ethha_2272"/>
<name>E6U4H8_ETHHY</name>
<keyword evidence="1" id="KW-0472">Membrane</keyword>
<keyword evidence="3" id="KW-1185">Reference proteome</keyword>
<gene>
    <name evidence="2" type="ordered locus">Ethha_2272</name>
</gene>
<evidence type="ECO:0000256" key="1">
    <source>
        <dbReference type="SAM" id="Phobius"/>
    </source>
</evidence>
<dbReference type="eggNOG" id="ENOG5032VI8">
    <property type="taxonomic scope" value="Bacteria"/>
</dbReference>
<sequence length="175" mass="20130">MKEHMVLVWLLPILFMVHDFEEIIFLRAWFHRHRSVFSERIPRFAGRILPHMEQTSVPAFVLGVAEEFILISGVTVLSVVFDCDVVWFGVFFALSLHLVIHILQAAVLRSYVPSLATSIALLPYCVYTFCRMLPAALQPPMVISAVLSVVFMALNLYVLHILMARFDRWLEKWGA</sequence>
<proteinExistence type="predicted"/>
<dbReference type="AlphaFoldDB" id="E6U4H8"/>
<dbReference type="RefSeq" id="WP_013486133.1">
    <property type="nucleotide sequence ID" value="NC_014828.1"/>
</dbReference>
<evidence type="ECO:0000313" key="2">
    <source>
        <dbReference type="EMBL" id="ADU27785.1"/>
    </source>
</evidence>